<feature type="region of interest" description="Disordered" evidence="4">
    <location>
        <begin position="1559"/>
        <end position="1588"/>
    </location>
</feature>
<evidence type="ECO:0000313" key="6">
    <source>
        <dbReference type="EMBL" id="CAL8135086.1"/>
    </source>
</evidence>
<evidence type="ECO:0000256" key="1">
    <source>
        <dbReference type="ARBA" id="ARBA00007381"/>
    </source>
</evidence>
<dbReference type="Pfam" id="PF02263">
    <property type="entry name" value="GBP"/>
    <property type="match status" value="1"/>
</dbReference>
<protein>
    <recommendedName>
        <fullName evidence="5">Guanylate-binding protein N-terminal domain-containing protein</fullName>
    </recommendedName>
</protein>
<keyword evidence="7" id="KW-1185">Reference proteome</keyword>
<dbReference type="PANTHER" id="PTHR19375">
    <property type="entry name" value="HEAT SHOCK PROTEIN 70KDA"/>
    <property type="match status" value="1"/>
</dbReference>
<sequence>MSKADYDTDADSGVGKKLKHGYQNDSTDTFSDSEDDSASICRKRKSQSATPKTRSKQVMAWGIDSDESGEENLIPDEEPLLLVRFLSPHNDSSVNMVVVPETVERVLRAVIDIPICTIILIGPPGQGKSFLANFIIRKLESMEKEEREWMGWSDKRQPLTGFPWRAADKRKSFQGDGIYVWHRPFVIDSDEGRFGVVLMESNGFQDDLFGSQKMQTSIFGLNFLMSSILIYTANASFTAKESFQNGLFIPWIPYIKLGAKTNREEEEKTPFQNLSFLIRDWADAEKYSFGSKDGRKFLSDQVKALSDEKARRCIQSSLKFFSSHDCFLLPPASEIFGEENFDGSLEYLPPDFAKKLSKYVDNLISDGSLPIKKVGNGTMSGYDFKIFLSSYVDLFNLYLQDQEKLSATTLYNTNFRIFNDSIVRKCVEKYQTVFEREQRGVRYLVEDLQQVAHENANEKAELTFKKSAMKAGDKPVYKKRLTSEIKEAFSRIHDDNEKRRNNFITECILEACKQYEEGLQRKVVFPDELTFHEENEIRVTGSLWGKKVTDDFFVRFDGESKENLINLDGKLRQKLGPILESVVQKNSQNRRHAEKSMENVIDLLLKRYKADMSEHIAEEAPVPTPMLLVAHKIFKKIVMRKFGKRDLPGKLAFRQQYSNMLNEYMEDAFMTYADGEQSKIEAKQKQGATLMNKSRQQYQRELQQLFAGDELVSEEDFRSFHRDAVSRIMPVFQRQNPFHDGTILGDKLNRELADELQTEFETVLKREIQLKQKVAETCENAKSVSLQQYIEDMEKAKFEVGFIEDGELIPTHERILIRAIGNYDEHTKFCSEEAIVAEHKFELEGKIQDAFERFKDTNILSQQGLESEARMLVKEFKSLYAETMSVDGLKTEYELEQEHEKKVNEIAVTFSEMLGGKGETFKKRWVGILMDNIGKKFTTLKQIFEVKVAAEEMEFLKVVQRSRDYYHEQMKKECENSQHISSKLLEVLHESISKDATKHGSQGYVMTEDKRGQLKESLEESYVKYKMEYTMYSGAPGGELAIGIDLGTTYCCVAVLQNRDIKIITNQDGEATTPSYIAFNLDQFGSEDNVIGHTAKDDAYRNPENTIFDAKRIIGRKMDDEKLQSDMKFWPFRVVEHDGAPKVEVRGKPYPPEQISAILLSKLKEQVEARVGQPVKKAVITVPAYFNDGQRAATKDAGEMAGFEVLTILNEPTAAAIAYKVKQFNEGARKVVVFDLGGGTFDVAVLQTGSDTIDVLSVGGDTHLGGEDFDKTLMKYCVREFKKETGLDLLADRDSTDKLKKDEAKRNLRRLQTYCEKAKRALTSARQAKISVDNFASGIDLHVTVTRQKFEELNMHLFKKTIKAVDDTLKSAEVSKDQVDDIVLIGGSTKIPKVQEMLSTHFNNRALDRSVNADEAVAYGAAVQAALLNGPEGKRMFNFKSIRDVIPMSLGISATINGVHDVFSKIISKNTKIPHHYTKEYYTTYKNQSSVRIAIYQGEEHMAKNNELLGEFSLENIPPGDKGEQKIDVRMEVDSMGITHVKAICKSTNGSNEITVKADKGRLTEGEKKKFKAKNTKPGKGHKTHSLK</sequence>
<gene>
    <name evidence="6" type="ORF">ODALV1_LOCUS25821</name>
</gene>
<feature type="region of interest" description="Disordered" evidence="4">
    <location>
        <begin position="1"/>
        <end position="57"/>
    </location>
</feature>
<keyword evidence="3" id="KW-0067">ATP-binding</keyword>
<dbReference type="InterPro" id="IPR036543">
    <property type="entry name" value="Guanylate-bd_C_sf"/>
</dbReference>
<dbReference type="InterPro" id="IPR018181">
    <property type="entry name" value="Heat_shock_70_CS"/>
</dbReference>
<dbReference type="Gene3D" id="2.60.34.10">
    <property type="entry name" value="Substrate Binding Domain Of DNAk, Chain A, domain 1"/>
    <property type="match status" value="1"/>
</dbReference>
<dbReference type="CDD" id="cd24028">
    <property type="entry name" value="ASKHA_NBD_HSP70_HSPA1-like"/>
    <property type="match status" value="1"/>
</dbReference>
<dbReference type="Gene3D" id="3.30.420.40">
    <property type="match status" value="2"/>
</dbReference>
<accession>A0ABP1RTA7</accession>
<dbReference type="SUPFAM" id="SSF48340">
    <property type="entry name" value="Interferon-induced guanylate-binding protein 1 (GBP1), C-terminal domain"/>
    <property type="match status" value="1"/>
</dbReference>
<dbReference type="InterPro" id="IPR027417">
    <property type="entry name" value="P-loop_NTPase"/>
</dbReference>
<dbReference type="PRINTS" id="PR00301">
    <property type="entry name" value="HEATSHOCK70"/>
</dbReference>
<dbReference type="Proteomes" id="UP001642540">
    <property type="component" value="Unassembled WGS sequence"/>
</dbReference>
<feature type="domain" description="Guanylate-binding protein N-terminal" evidence="5">
    <location>
        <begin position="96"/>
        <end position="366"/>
    </location>
</feature>
<evidence type="ECO:0000256" key="3">
    <source>
        <dbReference type="ARBA" id="ARBA00022840"/>
    </source>
</evidence>
<proteinExistence type="inferred from homology"/>
<evidence type="ECO:0000313" key="7">
    <source>
        <dbReference type="Proteomes" id="UP001642540"/>
    </source>
</evidence>
<dbReference type="SUPFAM" id="SSF100920">
    <property type="entry name" value="Heat shock protein 70kD (HSP70), peptide-binding domain"/>
    <property type="match status" value="1"/>
</dbReference>
<keyword evidence="2" id="KW-0547">Nucleotide-binding</keyword>
<reference evidence="6 7" key="1">
    <citation type="submission" date="2024-08" db="EMBL/GenBank/DDBJ databases">
        <authorList>
            <person name="Cucini C."/>
            <person name="Frati F."/>
        </authorList>
    </citation>
    <scope>NUCLEOTIDE SEQUENCE [LARGE SCALE GENOMIC DNA]</scope>
</reference>
<evidence type="ECO:0000259" key="5">
    <source>
        <dbReference type="Pfam" id="PF02263"/>
    </source>
</evidence>
<feature type="compositionally biased region" description="Basic residues" evidence="4">
    <location>
        <begin position="1569"/>
        <end position="1588"/>
    </location>
</feature>
<feature type="compositionally biased region" description="Basic and acidic residues" evidence="4">
    <location>
        <begin position="1559"/>
        <end position="1568"/>
    </location>
</feature>
<dbReference type="EMBL" id="CAXLJM020000107">
    <property type="protein sequence ID" value="CAL8135086.1"/>
    <property type="molecule type" value="Genomic_DNA"/>
</dbReference>
<dbReference type="InterPro" id="IPR029047">
    <property type="entry name" value="HSP70_peptide-bd_sf"/>
</dbReference>
<dbReference type="Gene3D" id="3.40.50.300">
    <property type="entry name" value="P-loop containing nucleotide triphosphate hydrolases"/>
    <property type="match status" value="1"/>
</dbReference>
<evidence type="ECO:0000256" key="4">
    <source>
        <dbReference type="SAM" id="MobiDB-lite"/>
    </source>
</evidence>
<dbReference type="Gene3D" id="3.90.640.10">
    <property type="entry name" value="Actin, Chain A, domain 4"/>
    <property type="match status" value="1"/>
</dbReference>
<dbReference type="PROSITE" id="PS00297">
    <property type="entry name" value="HSP70_1"/>
    <property type="match status" value="1"/>
</dbReference>
<dbReference type="Gene3D" id="3.30.30.30">
    <property type="match status" value="1"/>
</dbReference>
<dbReference type="SUPFAM" id="SSF53067">
    <property type="entry name" value="Actin-like ATPase domain"/>
    <property type="match status" value="2"/>
</dbReference>
<comment type="caution">
    <text evidence="6">The sequence shown here is derived from an EMBL/GenBank/DDBJ whole genome shotgun (WGS) entry which is preliminary data.</text>
</comment>
<organism evidence="6 7">
    <name type="scientific">Orchesella dallaii</name>
    <dbReference type="NCBI Taxonomy" id="48710"/>
    <lineage>
        <taxon>Eukaryota</taxon>
        <taxon>Metazoa</taxon>
        <taxon>Ecdysozoa</taxon>
        <taxon>Arthropoda</taxon>
        <taxon>Hexapoda</taxon>
        <taxon>Collembola</taxon>
        <taxon>Entomobryomorpha</taxon>
        <taxon>Entomobryoidea</taxon>
        <taxon>Orchesellidae</taxon>
        <taxon>Orchesellinae</taxon>
        <taxon>Orchesella</taxon>
    </lineage>
</organism>
<dbReference type="SUPFAM" id="SSF52540">
    <property type="entry name" value="P-loop containing nucleoside triphosphate hydrolases"/>
    <property type="match status" value="1"/>
</dbReference>
<dbReference type="Pfam" id="PF00012">
    <property type="entry name" value="HSP70"/>
    <property type="match status" value="1"/>
</dbReference>
<dbReference type="InterPro" id="IPR013126">
    <property type="entry name" value="Hsp_70_fam"/>
</dbReference>
<dbReference type="PROSITE" id="PS01036">
    <property type="entry name" value="HSP70_3"/>
    <property type="match status" value="1"/>
</dbReference>
<dbReference type="InterPro" id="IPR015894">
    <property type="entry name" value="Guanylate-bd_N"/>
</dbReference>
<name>A0ABP1RTA7_9HEXA</name>
<comment type="similarity">
    <text evidence="1">Belongs to the heat shock protein 70 family.</text>
</comment>
<evidence type="ECO:0000256" key="2">
    <source>
        <dbReference type="ARBA" id="ARBA00022741"/>
    </source>
</evidence>
<dbReference type="InterPro" id="IPR043129">
    <property type="entry name" value="ATPase_NBD"/>
</dbReference>